<evidence type="ECO:0000313" key="3">
    <source>
        <dbReference type="Proteomes" id="UP000031408"/>
    </source>
</evidence>
<name>A0A0C1LC36_9BACT</name>
<keyword evidence="1" id="KW-1133">Transmembrane helix</keyword>
<evidence type="ECO:0000313" key="2">
    <source>
        <dbReference type="EMBL" id="KIC93058.1"/>
    </source>
</evidence>
<dbReference type="PANTHER" id="PTHR38468">
    <property type="entry name" value="SLL0939 PROTEIN"/>
    <property type="match status" value="1"/>
</dbReference>
<evidence type="ECO:0000256" key="1">
    <source>
        <dbReference type="SAM" id="Phobius"/>
    </source>
</evidence>
<dbReference type="AlphaFoldDB" id="A0A0C1LC36"/>
<dbReference type="Proteomes" id="UP000031408">
    <property type="component" value="Unassembled WGS sequence"/>
</dbReference>
<dbReference type="PANTHER" id="PTHR38468:SF1">
    <property type="entry name" value="SLL0939 PROTEIN"/>
    <property type="match status" value="1"/>
</dbReference>
<comment type="caution">
    <text evidence="2">The sequence shown here is derived from an EMBL/GenBank/DDBJ whole genome shotgun (WGS) entry which is preliminary data.</text>
</comment>
<organism evidence="2 3">
    <name type="scientific">Flavihumibacter solisilvae</name>
    <dbReference type="NCBI Taxonomy" id="1349421"/>
    <lineage>
        <taxon>Bacteria</taxon>
        <taxon>Pseudomonadati</taxon>
        <taxon>Bacteroidota</taxon>
        <taxon>Chitinophagia</taxon>
        <taxon>Chitinophagales</taxon>
        <taxon>Chitinophagaceae</taxon>
        <taxon>Flavihumibacter</taxon>
    </lineage>
</organism>
<keyword evidence="3" id="KW-1185">Reference proteome</keyword>
<sequence length="121" mass="13571">MRARLDTCGELVEVVLNAISLFFIVAGVIASLVQSIRNRYTRPESYPLHVYFRIKFGAWLVVALEFQLAADIVGTIISPTPGHLIELGAIAVIRTFLNYFLSKELNEEMKLSNSESQKTEP</sequence>
<evidence type="ECO:0008006" key="4">
    <source>
        <dbReference type="Google" id="ProtNLM"/>
    </source>
</evidence>
<reference evidence="2 3" key="1">
    <citation type="submission" date="2014-11" db="EMBL/GenBank/DDBJ databases">
        <title>Genome sequence of Flavihumibacter solisilvae 3-3.</title>
        <authorList>
            <person name="Zhou G."/>
            <person name="Li M."/>
            <person name="Wang G."/>
        </authorList>
    </citation>
    <scope>NUCLEOTIDE SEQUENCE [LARGE SCALE GENOMIC DNA]</scope>
    <source>
        <strain evidence="2 3">3-3</strain>
    </source>
</reference>
<gene>
    <name evidence="2" type="ORF">OI18_20015</name>
</gene>
<keyword evidence="1" id="KW-0472">Membrane</keyword>
<keyword evidence="1" id="KW-0812">Transmembrane</keyword>
<accession>A0A0C1LC36</accession>
<feature type="transmembrane region" description="Helical" evidence="1">
    <location>
        <begin position="14"/>
        <end position="36"/>
    </location>
</feature>
<proteinExistence type="predicted"/>
<protein>
    <recommendedName>
        <fullName evidence="4">DUF1622 domain-containing protein</fullName>
    </recommendedName>
</protein>
<dbReference type="InterPro" id="IPR012427">
    <property type="entry name" value="DUF1622"/>
</dbReference>
<dbReference type="OrthoDB" id="9812897at2"/>
<dbReference type="Pfam" id="PF07784">
    <property type="entry name" value="DUF1622"/>
    <property type="match status" value="1"/>
</dbReference>
<dbReference type="STRING" id="1349421.OI18_20015"/>
<dbReference type="EMBL" id="JSVC01000024">
    <property type="protein sequence ID" value="KIC93058.1"/>
    <property type="molecule type" value="Genomic_DNA"/>
</dbReference>